<keyword evidence="2" id="KW-1185">Reference proteome</keyword>
<dbReference type="RefSeq" id="WP_236332729.1">
    <property type="nucleotide sequence ID" value="NZ_JAKIJS010000001.1"/>
</dbReference>
<comment type="caution">
    <text evidence="1">The sequence shown here is derived from an EMBL/GenBank/DDBJ whole genome shotgun (WGS) entry which is preliminary data.</text>
</comment>
<accession>A0ABS9H0I6</accession>
<gene>
    <name evidence="1" type="ORF">L2716_05970</name>
</gene>
<name>A0ABS9H0I6_9BACL</name>
<protein>
    <recommendedName>
        <fullName evidence="3">Regulatory protein YycH domain-containing protein</fullName>
    </recommendedName>
</protein>
<dbReference type="Proteomes" id="UP001649381">
    <property type="component" value="Unassembled WGS sequence"/>
</dbReference>
<evidence type="ECO:0008006" key="3">
    <source>
        <dbReference type="Google" id="ProtNLM"/>
    </source>
</evidence>
<evidence type="ECO:0000313" key="2">
    <source>
        <dbReference type="Proteomes" id="UP001649381"/>
    </source>
</evidence>
<sequence length="469" mass="54579">MIAFIILGNQFQQRVVQSIEVNEDNFDVVDSYEKVKLYSRLGPASRGDLLKTAYDHNLIHSFEEKEVKVLGSNRTIQIHQVWNQSLNIYVLYSVNLLPEDEKPVDVPYVTLDQVILHNDSNQDTRLKVDVNKLDPYLNQGFVFNNRLYRSTWIKTSLDDDSHSSRTKIFKDTKQVSLENLQLVTKESAEAANIDRLTLNMELTDLDEPLEVYPLNKEIQLTSQTTVMLKRVEVGLTRNKLYISLGENKEQMRELVYYINDQGERGKIQTDDEGEQFLYVRDHIVNQPSMKVQFTEATLPIDDELKYHLNDETMKDYKQFLKNDQNSSQYELNEEIGTSKNDESYTIENLDVSRLENGSEAVSLNMKVSGDSHVLLPNWMIDYSKYLKLDQDDPYKTLYQSLVFLEVTNSQGEKVDILNINGYRNMQGLMGVIQIEKDVFQQQDELTFRFFNFSEQIPLYSESVEITLDK</sequence>
<dbReference type="EMBL" id="JAKIJS010000001">
    <property type="protein sequence ID" value="MCF6137273.1"/>
    <property type="molecule type" value="Genomic_DNA"/>
</dbReference>
<evidence type="ECO:0000313" key="1">
    <source>
        <dbReference type="EMBL" id="MCF6137273.1"/>
    </source>
</evidence>
<organism evidence="1 2">
    <name type="scientific">Pseudalkalibacillus berkeleyi</name>
    <dbReference type="NCBI Taxonomy" id="1069813"/>
    <lineage>
        <taxon>Bacteria</taxon>
        <taxon>Bacillati</taxon>
        <taxon>Bacillota</taxon>
        <taxon>Bacilli</taxon>
        <taxon>Bacillales</taxon>
        <taxon>Fictibacillaceae</taxon>
        <taxon>Pseudalkalibacillus</taxon>
    </lineage>
</organism>
<reference evidence="1 2" key="1">
    <citation type="submission" date="2022-01" db="EMBL/GenBank/DDBJ databases">
        <title>Alkalihalobacillus sp. EGI L200015, a novel bacterium isolated from a salt lake sediment.</title>
        <authorList>
            <person name="Gao L."/>
            <person name="Fang B.-Z."/>
            <person name="Li W.-J."/>
        </authorList>
    </citation>
    <scope>NUCLEOTIDE SEQUENCE [LARGE SCALE GENOMIC DNA]</scope>
    <source>
        <strain evidence="1 2">KCTC 12718</strain>
    </source>
</reference>
<proteinExistence type="predicted"/>